<dbReference type="Pfam" id="PF06305">
    <property type="entry name" value="LapA_dom"/>
    <property type="match status" value="1"/>
</dbReference>
<keyword evidence="3 5" id="KW-1133">Transmembrane helix</keyword>
<dbReference type="AlphaFoldDB" id="A0A381PRF9"/>
<dbReference type="InterPro" id="IPR010445">
    <property type="entry name" value="LapA_dom"/>
</dbReference>
<feature type="transmembrane region" description="Helical" evidence="5">
    <location>
        <begin position="20"/>
        <end position="38"/>
    </location>
</feature>
<dbReference type="GO" id="GO:0005886">
    <property type="term" value="C:plasma membrane"/>
    <property type="evidence" value="ECO:0007669"/>
    <property type="project" value="InterPro"/>
</dbReference>
<evidence type="ECO:0000259" key="6">
    <source>
        <dbReference type="Pfam" id="PF06305"/>
    </source>
</evidence>
<evidence type="ECO:0000256" key="4">
    <source>
        <dbReference type="ARBA" id="ARBA00023136"/>
    </source>
</evidence>
<organism evidence="7">
    <name type="scientific">marine metagenome</name>
    <dbReference type="NCBI Taxonomy" id="408172"/>
    <lineage>
        <taxon>unclassified sequences</taxon>
        <taxon>metagenomes</taxon>
        <taxon>ecological metagenomes</taxon>
    </lineage>
</organism>
<evidence type="ECO:0000256" key="1">
    <source>
        <dbReference type="ARBA" id="ARBA00022475"/>
    </source>
</evidence>
<evidence type="ECO:0000313" key="7">
    <source>
        <dbReference type="EMBL" id="SUZ69641.1"/>
    </source>
</evidence>
<evidence type="ECO:0000256" key="2">
    <source>
        <dbReference type="ARBA" id="ARBA00022692"/>
    </source>
</evidence>
<keyword evidence="1" id="KW-1003">Cell membrane</keyword>
<name>A0A381PRF9_9ZZZZ</name>
<evidence type="ECO:0000256" key="3">
    <source>
        <dbReference type="ARBA" id="ARBA00022989"/>
    </source>
</evidence>
<protein>
    <recommendedName>
        <fullName evidence="6">Lipopolysaccharide assembly protein A domain-containing protein</fullName>
    </recommendedName>
</protein>
<sequence>MNSDPITIHFFKEKGVTGDGYIVIVALIMIGIVIGYIISLKSVISYRSEISGLVKKNKEVSDELDSLRNVAIGEEFNFTDKE</sequence>
<keyword evidence="4 5" id="KW-0472">Membrane</keyword>
<evidence type="ECO:0000256" key="5">
    <source>
        <dbReference type="SAM" id="Phobius"/>
    </source>
</evidence>
<dbReference type="EMBL" id="UINC01001068">
    <property type="protein sequence ID" value="SUZ69641.1"/>
    <property type="molecule type" value="Genomic_DNA"/>
</dbReference>
<accession>A0A381PRF9</accession>
<reference evidence="7" key="1">
    <citation type="submission" date="2018-05" db="EMBL/GenBank/DDBJ databases">
        <authorList>
            <person name="Lanie J.A."/>
            <person name="Ng W.-L."/>
            <person name="Kazmierczak K.M."/>
            <person name="Andrzejewski T.M."/>
            <person name="Davidsen T.M."/>
            <person name="Wayne K.J."/>
            <person name="Tettelin H."/>
            <person name="Glass J.I."/>
            <person name="Rusch D."/>
            <person name="Podicherti R."/>
            <person name="Tsui H.-C.T."/>
            <person name="Winkler M.E."/>
        </authorList>
    </citation>
    <scope>NUCLEOTIDE SEQUENCE</scope>
</reference>
<feature type="domain" description="Lipopolysaccharide assembly protein A" evidence="6">
    <location>
        <begin position="2"/>
        <end position="64"/>
    </location>
</feature>
<keyword evidence="2 5" id="KW-0812">Transmembrane</keyword>
<gene>
    <name evidence="7" type="ORF">METZ01_LOCUS22495</name>
</gene>
<proteinExistence type="predicted"/>